<dbReference type="KEGG" id="rlc:K227x_58330"/>
<protein>
    <recommendedName>
        <fullName evidence="1">Schlafen group 3-like DNA/RNA helicase domain-containing protein</fullName>
    </recommendedName>
</protein>
<dbReference type="Pfam" id="PF09848">
    <property type="entry name" value="SLFN-g3_helicase"/>
    <property type="match status" value="1"/>
</dbReference>
<proteinExistence type="predicted"/>
<feature type="domain" description="Schlafen group 3-like DNA/RNA helicase" evidence="1">
    <location>
        <begin position="57"/>
        <end position="95"/>
    </location>
</feature>
<gene>
    <name evidence="2" type="ORF">K227x_58330</name>
</gene>
<dbReference type="AlphaFoldDB" id="A0A517NJU8"/>
<evidence type="ECO:0000313" key="2">
    <source>
        <dbReference type="EMBL" id="QDT07406.1"/>
    </source>
</evidence>
<name>A0A517NJU8_9BACT</name>
<dbReference type="RefSeq" id="WP_145175324.1">
    <property type="nucleotide sequence ID" value="NZ_CP036525.1"/>
</dbReference>
<organism evidence="2 3">
    <name type="scientific">Rubripirellula lacrimiformis</name>
    <dbReference type="NCBI Taxonomy" id="1930273"/>
    <lineage>
        <taxon>Bacteria</taxon>
        <taxon>Pseudomonadati</taxon>
        <taxon>Planctomycetota</taxon>
        <taxon>Planctomycetia</taxon>
        <taxon>Pirellulales</taxon>
        <taxon>Pirellulaceae</taxon>
        <taxon>Rubripirellula</taxon>
    </lineage>
</organism>
<keyword evidence="3" id="KW-1185">Reference proteome</keyword>
<dbReference type="EMBL" id="CP036525">
    <property type="protein sequence ID" value="QDT07406.1"/>
    <property type="molecule type" value="Genomic_DNA"/>
</dbReference>
<evidence type="ECO:0000259" key="1">
    <source>
        <dbReference type="Pfam" id="PF09848"/>
    </source>
</evidence>
<dbReference type="OrthoDB" id="3193269at2"/>
<dbReference type="Proteomes" id="UP000318538">
    <property type="component" value="Chromosome"/>
</dbReference>
<evidence type="ECO:0000313" key="3">
    <source>
        <dbReference type="Proteomes" id="UP000318538"/>
    </source>
</evidence>
<accession>A0A517NJU8</accession>
<sequence length="123" mass="14501">MTATFPFRDTPQSEKPSTLEAWITRREDAIKLRFKPSVDFQFPLNQHTDDGWIYRSFRGNKWQKINKAERQSYLKNAYRVLLTRARQGMVICVPDGDAKDPTRAPEFYDSTYQYLKSIGMDEL</sequence>
<dbReference type="InterPro" id="IPR018647">
    <property type="entry name" value="SLFN_3-like_DNA/RNA_helicase"/>
</dbReference>
<reference evidence="2 3" key="1">
    <citation type="submission" date="2019-02" db="EMBL/GenBank/DDBJ databases">
        <title>Deep-cultivation of Planctomycetes and their phenomic and genomic characterization uncovers novel biology.</title>
        <authorList>
            <person name="Wiegand S."/>
            <person name="Jogler M."/>
            <person name="Boedeker C."/>
            <person name="Pinto D."/>
            <person name="Vollmers J."/>
            <person name="Rivas-Marin E."/>
            <person name="Kohn T."/>
            <person name="Peeters S.H."/>
            <person name="Heuer A."/>
            <person name="Rast P."/>
            <person name="Oberbeckmann S."/>
            <person name="Bunk B."/>
            <person name="Jeske O."/>
            <person name="Meyerdierks A."/>
            <person name="Storesund J.E."/>
            <person name="Kallscheuer N."/>
            <person name="Luecker S."/>
            <person name="Lage O.M."/>
            <person name="Pohl T."/>
            <person name="Merkel B.J."/>
            <person name="Hornburger P."/>
            <person name="Mueller R.-W."/>
            <person name="Bruemmer F."/>
            <person name="Labrenz M."/>
            <person name="Spormann A.M."/>
            <person name="Op den Camp H."/>
            <person name="Overmann J."/>
            <person name="Amann R."/>
            <person name="Jetten M.S.M."/>
            <person name="Mascher T."/>
            <person name="Medema M.H."/>
            <person name="Devos D.P."/>
            <person name="Kaster A.-K."/>
            <person name="Ovreas L."/>
            <person name="Rohde M."/>
            <person name="Galperin M.Y."/>
            <person name="Jogler C."/>
        </authorList>
    </citation>
    <scope>NUCLEOTIDE SEQUENCE [LARGE SCALE GENOMIC DNA]</scope>
    <source>
        <strain evidence="2 3">K22_7</strain>
    </source>
</reference>